<dbReference type="InParanoid" id="A0A804HUT7"/>
<name>A0A804HUT7_MUSAM</name>
<gene>
    <name evidence="2" type="ORF">GSMUA_300030.1</name>
</gene>
<reference evidence="2" key="1">
    <citation type="submission" date="2021-03" db="EMBL/GenBank/DDBJ databases">
        <authorList>
            <consortium name="Genoscope - CEA"/>
            <person name="William W."/>
        </authorList>
    </citation>
    <scope>NUCLEOTIDE SEQUENCE</scope>
    <source>
        <strain evidence="2">Doubled-haploid Pahang</strain>
    </source>
</reference>
<accession>A0A804HUT7</accession>
<protein>
    <submittedName>
        <fullName evidence="2">(wild Malaysian banana) hypothetical protein</fullName>
    </submittedName>
</protein>
<feature type="compositionally biased region" description="Basic and acidic residues" evidence="1">
    <location>
        <begin position="44"/>
        <end position="62"/>
    </location>
</feature>
<dbReference type="Proteomes" id="UP000012960">
    <property type="component" value="Unplaced"/>
</dbReference>
<evidence type="ECO:0000256" key="1">
    <source>
        <dbReference type="SAM" id="MobiDB-lite"/>
    </source>
</evidence>
<evidence type="ECO:0000313" key="3">
    <source>
        <dbReference type="EnsemblPlants" id="Ma01_p16390.1"/>
    </source>
</evidence>
<proteinExistence type="predicted"/>
<evidence type="ECO:0000313" key="2">
    <source>
        <dbReference type="EMBL" id="CAG1859708.1"/>
    </source>
</evidence>
<dbReference type="AlphaFoldDB" id="A0A804HUT7"/>
<dbReference type="Gramene" id="Ma01_t16390.1">
    <property type="protein sequence ID" value="Ma01_p16390.1"/>
    <property type="gene ID" value="Ma01_g16390"/>
</dbReference>
<reference evidence="3" key="2">
    <citation type="submission" date="2021-05" db="UniProtKB">
        <authorList>
            <consortium name="EnsemblPlants"/>
        </authorList>
    </citation>
    <scope>IDENTIFICATION</scope>
    <source>
        <strain evidence="3">subsp. malaccensis</strain>
    </source>
</reference>
<dbReference type="EMBL" id="HG996466">
    <property type="protein sequence ID" value="CAG1859708.1"/>
    <property type="molecule type" value="Genomic_DNA"/>
</dbReference>
<sequence>MRKEINELHLSSRRKAAARAPPSDGVQAGECQVVGESGSGAALEGRERERERESVCVHVGYD</sequence>
<keyword evidence="4" id="KW-1185">Reference proteome</keyword>
<dbReference type="EnsemblPlants" id="Ma01_t16390.1">
    <property type="protein sequence ID" value="Ma01_p16390.1"/>
    <property type="gene ID" value="Ma01_g16390"/>
</dbReference>
<evidence type="ECO:0000313" key="4">
    <source>
        <dbReference type="Proteomes" id="UP000012960"/>
    </source>
</evidence>
<feature type="region of interest" description="Disordered" evidence="1">
    <location>
        <begin position="1"/>
        <end position="62"/>
    </location>
</feature>
<organism evidence="3 4">
    <name type="scientific">Musa acuminata subsp. malaccensis</name>
    <name type="common">Wild banana</name>
    <name type="synonym">Musa malaccensis</name>
    <dbReference type="NCBI Taxonomy" id="214687"/>
    <lineage>
        <taxon>Eukaryota</taxon>
        <taxon>Viridiplantae</taxon>
        <taxon>Streptophyta</taxon>
        <taxon>Embryophyta</taxon>
        <taxon>Tracheophyta</taxon>
        <taxon>Spermatophyta</taxon>
        <taxon>Magnoliopsida</taxon>
        <taxon>Liliopsida</taxon>
        <taxon>Zingiberales</taxon>
        <taxon>Musaceae</taxon>
        <taxon>Musa</taxon>
    </lineage>
</organism>